<dbReference type="SUPFAM" id="SSF53067">
    <property type="entry name" value="Actin-like ATPase domain"/>
    <property type="match status" value="1"/>
</dbReference>
<dbReference type="Proteomes" id="UP001212841">
    <property type="component" value="Unassembled WGS sequence"/>
</dbReference>
<feature type="compositionally biased region" description="Low complexity" evidence="1">
    <location>
        <begin position="16"/>
        <end position="29"/>
    </location>
</feature>
<feature type="region of interest" description="Disordered" evidence="1">
    <location>
        <begin position="1"/>
        <end position="67"/>
    </location>
</feature>
<evidence type="ECO:0000256" key="1">
    <source>
        <dbReference type="SAM" id="MobiDB-lite"/>
    </source>
</evidence>
<keyword evidence="3" id="KW-1185">Reference proteome</keyword>
<dbReference type="InterPro" id="IPR043129">
    <property type="entry name" value="ATPase_NBD"/>
</dbReference>
<gene>
    <name evidence="2" type="ORF">HK097_000385</name>
</gene>
<comment type="caution">
    <text evidence="2">The sequence shown here is derived from an EMBL/GenBank/DDBJ whole genome shotgun (WGS) entry which is preliminary data.</text>
</comment>
<name>A0AAD5S8K8_9FUNG</name>
<dbReference type="Gene3D" id="3.90.640.10">
    <property type="entry name" value="Actin, Chain A, domain 4"/>
    <property type="match status" value="1"/>
</dbReference>
<organism evidence="2 3">
    <name type="scientific">Rhizophlyctis rosea</name>
    <dbReference type="NCBI Taxonomy" id="64517"/>
    <lineage>
        <taxon>Eukaryota</taxon>
        <taxon>Fungi</taxon>
        <taxon>Fungi incertae sedis</taxon>
        <taxon>Chytridiomycota</taxon>
        <taxon>Chytridiomycota incertae sedis</taxon>
        <taxon>Chytridiomycetes</taxon>
        <taxon>Rhizophlyctidales</taxon>
        <taxon>Rhizophlyctidaceae</taxon>
        <taxon>Rhizophlyctis</taxon>
    </lineage>
</organism>
<dbReference type="PANTHER" id="PTHR14187">
    <property type="entry name" value="ALPHA KINASE/ELONGATION FACTOR 2 KINASE"/>
    <property type="match status" value="1"/>
</dbReference>
<evidence type="ECO:0000313" key="2">
    <source>
        <dbReference type="EMBL" id="KAJ3046941.1"/>
    </source>
</evidence>
<dbReference type="PANTHER" id="PTHR14187:SF5">
    <property type="entry name" value="HEAT SHOCK 70 KDA PROTEIN 12A"/>
    <property type="match status" value="1"/>
</dbReference>
<sequence length="643" mass="72471">MATKDQTASKRKRTLSEGQGRSQSKRSQQNMNLRESPDFIIDEGGPSGHQQPALRESSNRPQYFPDRSTKAFDLDLTIVGGNAGNSKRKGSEVRLAEVIPIPYARVYETLDHFVVIEFGQKGWQVAYVYRKEPWRVYIGPKPPINLSGGANKDLCVVLFNRQGKDAKIVAVGYEALAMARTPEARQCLVIGFKLALYGLNTEVPWTVDKTVEEVLADFIQNALKRATKLAGMIHVITISEPEAALYQALKLQMERGIKFCIGDTIVIIDFGSGTIDFGVYQLIELTAHKKWKAQLLRQRGIVGAGEKVDAEFLKMVKCRMGNAAFDEFASKSDALQDCSSALLVMKLFNDKIKPVWHDPKENIAISMLVPMETAMKKHGTWQQFLEDQQHEASLFVVSGADMSAICRSAFDPALEVYRNLAKEFHITFCFTVGGTVYMKYLQKRLGEDIKEFRPFLEPPGLSYLDMYCVEGGGLAASALDAIVARRLHVGILVAQYRYLTKPKNWQKPAERESDWEIDGEPDEYEDPTIKNRLWRKVVVPINVVGDHVFVTNYYQMSRPITPQSTEDSAAYVWPVITTETIREVTAWADLDRAQMTEPTKFLVPMGPEVRDREFKIKIEFRLGEIAMFAITKEGLVAGEMQPL</sequence>
<protein>
    <submittedName>
        <fullName evidence="2">Uncharacterized protein</fullName>
    </submittedName>
</protein>
<proteinExistence type="predicted"/>
<evidence type="ECO:0000313" key="3">
    <source>
        <dbReference type="Proteomes" id="UP001212841"/>
    </source>
</evidence>
<dbReference type="AlphaFoldDB" id="A0AAD5S8K8"/>
<accession>A0AAD5S8K8</accession>
<dbReference type="Gene3D" id="3.30.420.40">
    <property type="match status" value="2"/>
</dbReference>
<dbReference type="EMBL" id="JADGJD010001061">
    <property type="protein sequence ID" value="KAJ3046941.1"/>
    <property type="molecule type" value="Genomic_DNA"/>
</dbReference>
<reference evidence="2" key="1">
    <citation type="submission" date="2020-05" db="EMBL/GenBank/DDBJ databases">
        <title>Phylogenomic resolution of chytrid fungi.</title>
        <authorList>
            <person name="Stajich J.E."/>
            <person name="Amses K."/>
            <person name="Simmons R."/>
            <person name="Seto K."/>
            <person name="Myers J."/>
            <person name="Bonds A."/>
            <person name="Quandt C.A."/>
            <person name="Barry K."/>
            <person name="Liu P."/>
            <person name="Grigoriev I."/>
            <person name="Longcore J.E."/>
            <person name="James T.Y."/>
        </authorList>
    </citation>
    <scope>NUCLEOTIDE SEQUENCE</scope>
    <source>
        <strain evidence="2">JEL0318</strain>
    </source>
</reference>